<accession>A0A5A7VR12</accession>
<dbReference type="EMBL" id="SSTD01018953">
    <property type="protein sequence ID" value="TYJ97178.1"/>
    <property type="molecule type" value="Genomic_DNA"/>
</dbReference>
<dbReference type="EMBL" id="SSTE01000480">
    <property type="protein sequence ID" value="KAA0067579.1"/>
    <property type="molecule type" value="Genomic_DNA"/>
</dbReference>
<feature type="coiled-coil region" evidence="1">
    <location>
        <begin position="151"/>
        <end position="195"/>
    </location>
</feature>
<dbReference type="Proteomes" id="UP000321393">
    <property type="component" value="Unassembled WGS sequence"/>
</dbReference>
<comment type="caution">
    <text evidence="2">The sequence shown here is derived from an EMBL/GenBank/DDBJ whole genome shotgun (WGS) entry which is preliminary data.</text>
</comment>
<evidence type="ECO:0000313" key="3">
    <source>
        <dbReference type="EMBL" id="TYJ97178.1"/>
    </source>
</evidence>
<dbReference type="AlphaFoldDB" id="A0A5A7VR12"/>
<keyword evidence="1" id="KW-0175">Coiled coil</keyword>
<reference evidence="4 5" key="1">
    <citation type="submission" date="2019-08" db="EMBL/GenBank/DDBJ databases">
        <title>Draft genome sequences of two oriental melons (Cucumis melo L. var makuwa).</title>
        <authorList>
            <person name="Kwon S.-Y."/>
        </authorList>
    </citation>
    <scope>NUCLEOTIDE SEQUENCE [LARGE SCALE GENOMIC DNA]</scope>
    <source>
        <strain evidence="5">cv. Chang Bougi</strain>
        <strain evidence="4">cv. SW 3</strain>
        <tissue evidence="2">Leaf</tissue>
    </source>
</reference>
<evidence type="ECO:0000256" key="1">
    <source>
        <dbReference type="SAM" id="Coils"/>
    </source>
</evidence>
<dbReference type="Proteomes" id="UP000321947">
    <property type="component" value="Unassembled WGS sequence"/>
</dbReference>
<proteinExistence type="predicted"/>
<dbReference type="OrthoDB" id="1749511at2759"/>
<gene>
    <name evidence="3" type="ORF">E5676_scaffold174G00570</name>
    <name evidence="2" type="ORF">E6C27_scaffold485G00440</name>
</gene>
<protein>
    <submittedName>
        <fullName evidence="2">Retrotransposon protein</fullName>
    </submittedName>
</protein>
<sequence>MCTITMGITLSKAHGKRTPERKPKKKLEPKEKKQCAFIHDEGTQTCTEALSSKLLTEDTRTGTSRGNLMISYGKEKGAEWDSAVGPVGVEFEEGYKEYHLGLFEVRSSFILFGVKAAVVSWDSQLIVKGWNLNKLVSEPRKLGVTTHAMAQRVLEERMEGTEKEVMGLKEMMLEMKKSMDQLAEEMRENHNYRKREESGTSDDSVMKLKRKMEEFDDTNEGTQGTVDRSKYKKLEMPMFLGENPESWVYRAAHFFKINNLPETEKVKVVVVSFGG</sequence>
<evidence type="ECO:0000313" key="5">
    <source>
        <dbReference type="Proteomes" id="UP000321947"/>
    </source>
</evidence>
<organism evidence="2 4">
    <name type="scientific">Cucumis melo var. makuwa</name>
    <name type="common">Oriental melon</name>
    <dbReference type="NCBI Taxonomy" id="1194695"/>
    <lineage>
        <taxon>Eukaryota</taxon>
        <taxon>Viridiplantae</taxon>
        <taxon>Streptophyta</taxon>
        <taxon>Embryophyta</taxon>
        <taxon>Tracheophyta</taxon>
        <taxon>Spermatophyta</taxon>
        <taxon>Magnoliopsida</taxon>
        <taxon>eudicotyledons</taxon>
        <taxon>Gunneridae</taxon>
        <taxon>Pentapetalae</taxon>
        <taxon>rosids</taxon>
        <taxon>fabids</taxon>
        <taxon>Cucurbitales</taxon>
        <taxon>Cucurbitaceae</taxon>
        <taxon>Benincaseae</taxon>
        <taxon>Cucumis</taxon>
    </lineage>
</organism>
<name>A0A5A7VR12_CUCMM</name>
<evidence type="ECO:0000313" key="4">
    <source>
        <dbReference type="Proteomes" id="UP000321393"/>
    </source>
</evidence>
<evidence type="ECO:0000313" key="2">
    <source>
        <dbReference type="EMBL" id="KAA0067579.1"/>
    </source>
</evidence>